<dbReference type="GO" id="GO:0006508">
    <property type="term" value="P:proteolysis"/>
    <property type="evidence" value="ECO:0007669"/>
    <property type="project" value="UniProtKB-KW"/>
</dbReference>
<dbReference type="STRING" id="319652.IV80_GL000958"/>
<reference evidence="4 5" key="1">
    <citation type="journal article" date="2015" name="Genome Announc.">
        <title>Expanding the biotechnology potential of lactobacilli through comparative genomics of 213 strains and associated genera.</title>
        <authorList>
            <person name="Sun Z."/>
            <person name="Harris H.M."/>
            <person name="McCann A."/>
            <person name="Guo C."/>
            <person name="Argimon S."/>
            <person name="Zhang W."/>
            <person name="Yang X."/>
            <person name="Jeffery I.B."/>
            <person name="Cooney J.C."/>
            <person name="Kagawa T.F."/>
            <person name="Liu W."/>
            <person name="Song Y."/>
            <person name="Salvetti E."/>
            <person name="Wrobel A."/>
            <person name="Rasinkangas P."/>
            <person name="Parkhill J."/>
            <person name="Rea M.C."/>
            <person name="O'Sullivan O."/>
            <person name="Ritari J."/>
            <person name="Douillard F.P."/>
            <person name="Paul Ross R."/>
            <person name="Yang R."/>
            <person name="Briner A.E."/>
            <person name="Felis G.E."/>
            <person name="de Vos W.M."/>
            <person name="Barrangou R."/>
            <person name="Klaenhammer T.R."/>
            <person name="Caufield P.W."/>
            <person name="Cui Y."/>
            <person name="Zhang H."/>
            <person name="O'Toole P.W."/>
        </authorList>
    </citation>
    <scope>NUCLEOTIDE SEQUENCE [LARGE SCALE GENOMIC DNA]</scope>
    <source>
        <strain evidence="4 5">DSM 17757</strain>
    </source>
</reference>
<dbReference type="InterPro" id="IPR000182">
    <property type="entry name" value="GNAT_dom"/>
</dbReference>
<feature type="domain" description="N-acetyltransferase" evidence="3">
    <location>
        <begin position="16"/>
        <end position="184"/>
    </location>
</feature>
<dbReference type="Pfam" id="PF00583">
    <property type="entry name" value="Acetyltransf_1"/>
    <property type="match status" value="1"/>
</dbReference>
<protein>
    <submittedName>
        <fullName evidence="4">Protease synthase and sporulation negative regulatory protein pai 1</fullName>
    </submittedName>
</protein>
<name>A0A0R2ITL8_9LACO</name>
<evidence type="ECO:0000256" key="1">
    <source>
        <dbReference type="ARBA" id="ARBA00022679"/>
    </source>
</evidence>
<dbReference type="EMBL" id="JQBR01000003">
    <property type="protein sequence ID" value="KRN66870.1"/>
    <property type="molecule type" value="Genomic_DNA"/>
</dbReference>
<dbReference type="InterPro" id="IPR050832">
    <property type="entry name" value="Bact_Acetyltransf"/>
</dbReference>
<keyword evidence="5" id="KW-1185">Reference proteome</keyword>
<organism evidence="4 5">
    <name type="scientific">Pediococcus cellicola</name>
    <dbReference type="NCBI Taxonomy" id="319652"/>
    <lineage>
        <taxon>Bacteria</taxon>
        <taxon>Bacillati</taxon>
        <taxon>Bacillota</taxon>
        <taxon>Bacilli</taxon>
        <taxon>Lactobacillales</taxon>
        <taxon>Lactobacillaceae</taxon>
        <taxon>Pediococcus</taxon>
    </lineage>
</organism>
<evidence type="ECO:0000256" key="2">
    <source>
        <dbReference type="ARBA" id="ARBA00023315"/>
    </source>
</evidence>
<dbReference type="PANTHER" id="PTHR43877:SF2">
    <property type="entry name" value="AMINOALKYLPHOSPHONATE N-ACETYLTRANSFERASE-RELATED"/>
    <property type="match status" value="1"/>
</dbReference>
<dbReference type="GO" id="GO:0016747">
    <property type="term" value="F:acyltransferase activity, transferring groups other than amino-acyl groups"/>
    <property type="evidence" value="ECO:0007669"/>
    <property type="project" value="InterPro"/>
</dbReference>
<sequence length="184" mass="21429">MSKREINGGIEMTKKRSLVRLRVQDWQELQKISIETYSDTFGPYNSPEIMQAYLTTAYEAKKLQGELENPNSQFYFVKVEQEVAGYLKINVGDAQTETMGPESLEVERIYIRPPFKQQGLGTYLIGKAEQIANAQHKTKLWLGVWEHNEPAKHFYEKLGFHRIGQHSFFMGDDEQTDYLMEKKL</sequence>
<accession>A0A0R2ITL8</accession>
<comment type="caution">
    <text evidence="4">The sequence shown here is derived from an EMBL/GenBank/DDBJ whole genome shotgun (WGS) entry which is preliminary data.</text>
</comment>
<dbReference type="AlphaFoldDB" id="A0A0R2ITL8"/>
<keyword evidence="4" id="KW-0378">Hydrolase</keyword>
<evidence type="ECO:0000259" key="3">
    <source>
        <dbReference type="PROSITE" id="PS51186"/>
    </source>
</evidence>
<evidence type="ECO:0000313" key="4">
    <source>
        <dbReference type="EMBL" id="KRN66870.1"/>
    </source>
</evidence>
<dbReference type="Proteomes" id="UP000051568">
    <property type="component" value="Unassembled WGS sequence"/>
</dbReference>
<keyword evidence="1" id="KW-0808">Transferase</keyword>
<dbReference type="PROSITE" id="PS51186">
    <property type="entry name" value="GNAT"/>
    <property type="match status" value="1"/>
</dbReference>
<dbReference type="InterPro" id="IPR016181">
    <property type="entry name" value="Acyl_CoA_acyltransferase"/>
</dbReference>
<evidence type="ECO:0000313" key="5">
    <source>
        <dbReference type="Proteomes" id="UP000051568"/>
    </source>
</evidence>
<dbReference type="PANTHER" id="PTHR43877">
    <property type="entry name" value="AMINOALKYLPHOSPHONATE N-ACETYLTRANSFERASE-RELATED-RELATED"/>
    <property type="match status" value="1"/>
</dbReference>
<proteinExistence type="predicted"/>
<dbReference type="CDD" id="cd04301">
    <property type="entry name" value="NAT_SF"/>
    <property type="match status" value="1"/>
</dbReference>
<dbReference type="SUPFAM" id="SSF55729">
    <property type="entry name" value="Acyl-CoA N-acyltransferases (Nat)"/>
    <property type="match status" value="1"/>
</dbReference>
<dbReference type="GO" id="GO:0008233">
    <property type="term" value="F:peptidase activity"/>
    <property type="evidence" value="ECO:0007669"/>
    <property type="project" value="UniProtKB-KW"/>
</dbReference>
<gene>
    <name evidence="4" type="ORF">IV80_GL000958</name>
</gene>
<keyword evidence="4" id="KW-0645">Protease</keyword>
<keyword evidence="2" id="KW-0012">Acyltransferase</keyword>
<dbReference type="PATRIC" id="fig|319652.3.peg.964"/>
<dbReference type="Gene3D" id="3.40.630.30">
    <property type="match status" value="1"/>
</dbReference>